<accession>A0A3P7MEZ7</accession>
<organism evidence="2 3">
    <name type="scientific">Dibothriocephalus latus</name>
    <name type="common">Fish tapeworm</name>
    <name type="synonym">Diphyllobothrium latum</name>
    <dbReference type="NCBI Taxonomy" id="60516"/>
    <lineage>
        <taxon>Eukaryota</taxon>
        <taxon>Metazoa</taxon>
        <taxon>Spiralia</taxon>
        <taxon>Lophotrochozoa</taxon>
        <taxon>Platyhelminthes</taxon>
        <taxon>Cestoda</taxon>
        <taxon>Eucestoda</taxon>
        <taxon>Diphyllobothriidea</taxon>
        <taxon>Diphyllobothriidae</taxon>
        <taxon>Dibothriocephalus</taxon>
    </lineage>
</organism>
<evidence type="ECO:0000313" key="3">
    <source>
        <dbReference type="Proteomes" id="UP000281553"/>
    </source>
</evidence>
<sequence length="92" mass="10172">MRYQPFSGGRYVFENATFENCSLRPESWDTDSSGRPAKRTEPPVGCKPDRTVALVELSPAKKSSSLECMVDPEAMRTKLSTCGEILQSNLLA</sequence>
<name>A0A3P7MEZ7_DIBLA</name>
<feature type="region of interest" description="Disordered" evidence="1">
    <location>
        <begin position="24"/>
        <end position="46"/>
    </location>
</feature>
<protein>
    <submittedName>
        <fullName evidence="2">Uncharacterized protein</fullName>
    </submittedName>
</protein>
<evidence type="ECO:0000313" key="2">
    <source>
        <dbReference type="EMBL" id="VDN22093.1"/>
    </source>
</evidence>
<dbReference type="AlphaFoldDB" id="A0A3P7MEZ7"/>
<keyword evidence="3" id="KW-1185">Reference proteome</keyword>
<dbReference type="Proteomes" id="UP000281553">
    <property type="component" value="Unassembled WGS sequence"/>
</dbReference>
<dbReference type="EMBL" id="UYRU01072311">
    <property type="protein sequence ID" value="VDN22093.1"/>
    <property type="molecule type" value="Genomic_DNA"/>
</dbReference>
<reference evidence="2 3" key="1">
    <citation type="submission" date="2018-11" db="EMBL/GenBank/DDBJ databases">
        <authorList>
            <consortium name="Pathogen Informatics"/>
        </authorList>
    </citation>
    <scope>NUCLEOTIDE SEQUENCE [LARGE SCALE GENOMIC DNA]</scope>
</reference>
<proteinExistence type="predicted"/>
<evidence type="ECO:0000256" key="1">
    <source>
        <dbReference type="SAM" id="MobiDB-lite"/>
    </source>
</evidence>
<gene>
    <name evidence="2" type="ORF">DILT_LOCUS13974</name>
</gene>